<name>A0ABP9GBZ5_9ACTN</name>
<accession>A0ABP9GBZ5</accession>
<sequence>MGVTVVLPQVLQSDAGGASRVDIALGAAAPAGAAAPTAAPPDSAPTLRAVLDELTRRHPGLDRRIRDEQGRLRRYVNVFVDSDECRAVGGLDTPVADGTEVRVLPSVAGG</sequence>
<dbReference type="InterPro" id="IPR003749">
    <property type="entry name" value="ThiS/MoaD-like"/>
</dbReference>
<reference evidence="2" key="1">
    <citation type="journal article" date="2019" name="Int. J. Syst. Evol. Microbiol.">
        <title>The Global Catalogue of Microorganisms (GCM) 10K type strain sequencing project: providing services to taxonomists for standard genome sequencing and annotation.</title>
        <authorList>
            <consortium name="The Broad Institute Genomics Platform"/>
            <consortium name="The Broad Institute Genome Sequencing Center for Infectious Disease"/>
            <person name="Wu L."/>
            <person name="Ma J."/>
        </authorList>
    </citation>
    <scope>NUCLEOTIDE SEQUENCE [LARGE SCALE GENOMIC DNA]</scope>
    <source>
        <strain evidence="2">JCM 18123</strain>
    </source>
</reference>
<dbReference type="EMBL" id="BAABIK010000004">
    <property type="protein sequence ID" value="GAA4932930.1"/>
    <property type="molecule type" value="Genomic_DNA"/>
</dbReference>
<dbReference type="InterPro" id="IPR016155">
    <property type="entry name" value="Mopterin_synth/thiamin_S_b"/>
</dbReference>
<dbReference type="PANTHER" id="PTHR38031">
    <property type="entry name" value="SULFUR CARRIER PROTEIN SLR0821-RELATED"/>
    <property type="match status" value="1"/>
</dbReference>
<organism evidence="1 2">
    <name type="scientific">Streptomonospora halophila</name>
    <dbReference type="NCBI Taxonomy" id="427369"/>
    <lineage>
        <taxon>Bacteria</taxon>
        <taxon>Bacillati</taxon>
        <taxon>Actinomycetota</taxon>
        <taxon>Actinomycetes</taxon>
        <taxon>Streptosporangiales</taxon>
        <taxon>Nocardiopsidaceae</taxon>
        <taxon>Streptomonospora</taxon>
    </lineage>
</organism>
<keyword evidence="2" id="KW-1185">Reference proteome</keyword>
<protein>
    <submittedName>
        <fullName evidence="1">MoaD/ThiS family protein</fullName>
    </submittedName>
</protein>
<gene>
    <name evidence="1" type="ORF">GCM10023224_11540</name>
</gene>
<dbReference type="InterPro" id="IPR012675">
    <property type="entry name" value="Beta-grasp_dom_sf"/>
</dbReference>
<evidence type="ECO:0000313" key="2">
    <source>
        <dbReference type="Proteomes" id="UP001499993"/>
    </source>
</evidence>
<evidence type="ECO:0000313" key="1">
    <source>
        <dbReference type="EMBL" id="GAA4932930.1"/>
    </source>
</evidence>
<dbReference type="PANTHER" id="PTHR38031:SF1">
    <property type="entry name" value="SULFUR CARRIER PROTEIN CYSO"/>
    <property type="match status" value="1"/>
</dbReference>
<dbReference type="Gene3D" id="3.10.20.30">
    <property type="match status" value="1"/>
</dbReference>
<dbReference type="Proteomes" id="UP001499993">
    <property type="component" value="Unassembled WGS sequence"/>
</dbReference>
<dbReference type="Pfam" id="PF02597">
    <property type="entry name" value="ThiS"/>
    <property type="match status" value="1"/>
</dbReference>
<proteinExistence type="predicted"/>
<dbReference type="RefSeq" id="WP_345555747.1">
    <property type="nucleotide sequence ID" value="NZ_BAABIK010000004.1"/>
</dbReference>
<dbReference type="SUPFAM" id="SSF54285">
    <property type="entry name" value="MoaD/ThiS"/>
    <property type="match status" value="1"/>
</dbReference>
<comment type="caution">
    <text evidence="1">The sequence shown here is derived from an EMBL/GenBank/DDBJ whole genome shotgun (WGS) entry which is preliminary data.</text>
</comment>
<dbReference type="InterPro" id="IPR052045">
    <property type="entry name" value="Sulfur_Carrier/Prot_Modifier"/>
</dbReference>